<dbReference type="PROSITE" id="PS51038">
    <property type="entry name" value="BAH"/>
    <property type="match status" value="1"/>
</dbReference>
<keyword evidence="1" id="KW-0479">Metal-binding</keyword>
<evidence type="ECO:0000256" key="2">
    <source>
        <dbReference type="ARBA" id="ARBA00022771"/>
    </source>
</evidence>
<dbReference type="InParanoid" id="A0A165FJS6"/>
<evidence type="ECO:0000259" key="8">
    <source>
        <dbReference type="PROSITE" id="PS51805"/>
    </source>
</evidence>
<dbReference type="Gene3D" id="3.30.50.10">
    <property type="entry name" value="Erythroid Transcription Factor GATA-1, subunit A"/>
    <property type="match status" value="1"/>
</dbReference>
<dbReference type="PANTHER" id="PTHR47672:SF1">
    <property type="entry name" value="E3 UBIQUITIN-PROTEIN LIGASE SNT2"/>
    <property type="match status" value="1"/>
</dbReference>
<name>A0A165FJS6_9BASI</name>
<reference evidence="9 10" key="1">
    <citation type="journal article" date="2016" name="Mol. Biol. Evol.">
        <title>Comparative Genomics of Early-Diverging Mushroom-Forming Fungi Provides Insights into the Origins of Lignocellulose Decay Capabilities.</title>
        <authorList>
            <person name="Nagy L.G."/>
            <person name="Riley R."/>
            <person name="Tritt A."/>
            <person name="Adam C."/>
            <person name="Daum C."/>
            <person name="Floudas D."/>
            <person name="Sun H."/>
            <person name="Yadav J.S."/>
            <person name="Pangilinan J."/>
            <person name="Larsson K.H."/>
            <person name="Matsuura K."/>
            <person name="Barry K."/>
            <person name="Labutti K."/>
            <person name="Kuo R."/>
            <person name="Ohm R.A."/>
            <person name="Bhattacharya S.S."/>
            <person name="Shirouzu T."/>
            <person name="Yoshinaga Y."/>
            <person name="Martin F.M."/>
            <person name="Grigoriev I.V."/>
            <person name="Hibbett D.S."/>
        </authorList>
    </citation>
    <scope>NUCLEOTIDE SEQUENCE [LARGE SCALE GENOMIC DNA]</scope>
    <source>
        <strain evidence="9 10">HHB12733</strain>
    </source>
</reference>
<dbReference type="InterPro" id="IPR043151">
    <property type="entry name" value="BAH_sf"/>
</dbReference>
<dbReference type="Pfam" id="PF01426">
    <property type="entry name" value="BAH"/>
    <property type="match status" value="1"/>
</dbReference>
<dbReference type="PANTHER" id="PTHR47672">
    <property type="entry name" value="E3 UBIQUITIN-PROTEIN LIGASE SNT2"/>
    <property type="match status" value="1"/>
</dbReference>
<dbReference type="PROSITE" id="PS50016">
    <property type="entry name" value="ZF_PHD_2"/>
    <property type="match status" value="1"/>
</dbReference>
<dbReference type="GO" id="GO:0003682">
    <property type="term" value="F:chromatin binding"/>
    <property type="evidence" value="ECO:0007669"/>
    <property type="project" value="InterPro"/>
</dbReference>
<evidence type="ECO:0000313" key="9">
    <source>
        <dbReference type="EMBL" id="KZT56856.1"/>
    </source>
</evidence>
<organism evidence="9 10">
    <name type="scientific">Calocera cornea HHB12733</name>
    <dbReference type="NCBI Taxonomy" id="1353952"/>
    <lineage>
        <taxon>Eukaryota</taxon>
        <taxon>Fungi</taxon>
        <taxon>Dikarya</taxon>
        <taxon>Basidiomycota</taxon>
        <taxon>Agaricomycotina</taxon>
        <taxon>Dacrymycetes</taxon>
        <taxon>Dacrymycetales</taxon>
        <taxon>Dacrymycetaceae</taxon>
        <taxon>Calocera</taxon>
    </lineage>
</organism>
<feature type="compositionally biased region" description="Basic and acidic residues" evidence="5">
    <location>
        <begin position="585"/>
        <end position="602"/>
    </location>
</feature>
<evidence type="ECO:0000256" key="5">
    <source>
        <dbReference type="SAM" id="MobiDB-lite"/>
    </source>
</evidence>
<dbReference type="InterPro" id="IPR013083">
    <property type="entry name" value="Znf_RING/FYVE/PHD"/>
</dbReference>
<dbReference type="FunCoup" id="A0A165FJS6">
    <property type="interactions" value="167"/>
</dbReference>
<feature type="domain" description="PHD-type" evidence="6">
    <location>
        <begin position="177"/>
        <end position="230"/>
    </location>
</feature>
<dbReference type="PROSITE" id="PS01359">
    <property type="entry name" value="ZF_PHD_1"/>
    <property type="match status" value="1"/>
</dbReference>
<dbReference type="CDD" id="cd15571">
    <property type="entry name" value="ePHD"/>
    <property type="match status" value="1"/>
</dbReference>
<evidence type="ECO:0000313" key="10">
    <source>
        <dbReference type="Proteomes" id="UP000076842"/>
    </source>
</evidence>
<dbReference type="SMART" id="SM00249">
    <property type="entry name" value="PHD"/>
    <property type="match status" value="3"/>
</dbReference>
<dbReference type="InterPro" id="IPR001965">
    <property type="entry name" value="Znf_PHD"/>
</dbReference>
<dbReference type="Pfam" id="PF00628">
    <property type="entry name" value="PHD"/>
    <property type="match status" value="1"/>
</dbReference>
<dbReference type="GO" id="GO:0008270">
    <property type="term" value="F:zinc ion binding"/>
    <property type="evidence" value="ECO:0007669"/>
    <property type="project" value="UniProtKB-KW"/>
</dbReference>
<proteinExistence type="predicted"/>
<dbReference type="OrthoDB" id="1611972at2759"/>
<dbReference type="GO" id="GO:0048189">
    <property type="term" value="C:Lid2 complex"/>
    <property type="evidence" value="ECO:0007669"/>
    <property type="project" value="TreeGrafter"/>
</dbReference>
<keyword evidence="10" id="KW-1185">Reference proteome</keyword>
<dbReference type="Pfam" id="PF13832">
    <property type="entry name" value="zf-HC5HC2H_2"/>
    <property type="match status" value="1"/>
</dbReference>
<dbReference type="STRING" id="1353952.A0A165FJS6"/>
<dbReference type="GO" id="GO:0004842">
    <property type="term" value="F:ubiquitin-protein transferase activity"/>
    <property type="evidence" value="ECO:0007669"/>
    <property type="project" value="TreeGrafter"/>
</dbReference>
<dbReference type="Gene3D" id="2.30.30.490">
    <property type="match status" value="1"/>
</dbReference>
<feature type="domain" description="PHD-type" evidence="8">
    <location>
        <begin position="694"/>
        <end position="827"/>
    </location>
</feature>
<dbReference type="AlphaFoldDB" id="A0A165FJS6"/>
<evidence type="ECO:0000256" key="4">
    <source>
        <dbReference type="PROSITE-ProRule" id="PRU00146"/>
    </source>
</evidence>
<feature type="region of interest" description="Disordered" evidence="5">
    <location>
        <begin position="252"/>
        <end position="281"/>
    </location>
</feature>
<keyword evidence="3" id="KW-0862">Zinc</keyword>
<accession>A0A165FJS6</accession>
<dbReference type="CDD" id="cd15497">
    <property type="entry name" value="PHD1_Snt2p_like"/>
    <property type="match status" value="1"/>
</dbReference>
<dbReference type="EMBL" id="KV423971">
    <property type="protein sequence ID" value="KZT56856.1"/>
    <property type="molecule type" value="Genomic_DNA"/>
</dbReference>
<dbReference type="InterPro" id="IPR019786">
    <property type="entry name" value="Zinc_finger_PHD-type_CS"/>
</dbReference>
<dbReference type="Proteomes" id="UP000076842">
    <property type="component" value="Unassembled WGS sequence"/>
</dbReference>
<feature type="region of interest" description="Disordered" evidence="5">
    <location>
        <begin position="585"/>
        <end position="630"/>
    </location>
</feature>
<dbReference type="InterPro" id="IPR001025">
    <property type="entry name" value="BAH_dom"/>
</dbReference>
<dbReference type="InterPro" id="IPR011011">
    <property type="entry name" value="Znf_FYVE_PHD"/>
</dbReference>
<keyword evidence="2 4" id="KW-0863">Zinc-finger</keyword>
<feature type="region of interest" description="Disordered" evidence="5">
    <location>
        <begin position="956"/>
        <end position="976"/>
    </location>
</feature>
<dbReference type="PROSITE" id="PS51805">
    <property type="entry name" value="EPHD"/>
    <property type="match status" value="1"/>
</dbReference>
<dbReference type="InterPro" id="IPR013088">
    <property type="entry name" value="Znf_NHR/GATA"/>
</dbReference>
<feature type="domain" description="BAH" evidence="7">
    <location>
        <begin position="18"/>
        <end position="140"/>
    </location>
</feature>
<dbReference type="SUPFAM" id="SSF57903">
    <property type="entry name" value="FYVE/PHD zinc finger"/>
    <property type="match status" value="2"/>
</dbReference>
<gene>
    <name evidence="9" type="ORF">CALCODRAFT_496851</name>
</gene>
<protein>
    <submittedName>
        <fullName evidence="9">Uncharacterized protein</fullName>
    </submittedName>
</protein>
<evidence type="ECO:0000259" key="6">
    <source>
        <dbReference type="PROSITE" id="PS50016"/>
    </source>
</evidence>
<evidence type="ECO:0000256" key="3">
    <source>
        <dbReference type="ARBA" id="ARBA00022833"/>
    </source>
</evidence>
<feature type="compositionally biased region" description="Acidic residues" evidence="5">
    <location>
        <begin position="961"/>
        <end position="976"/>
    </location>
</feature>
<dbReference type="InterPro" id="IPR029617">
    <property type="entry name" value="Snt2"/>
</dbReference>
<sequence>MANREKNPDAEIKAVNGDRLRINDHVYYAPPWRDRTQPYTIARIMEWLPDEGAPKGSRITRARLNMYYRANEPWTRNVTDSRALQATMCTDKVPLNYLRGKCHVSHKDKINNFNEWRKTEDCFYYARFYDPYVKQDYEIILSSEVNNIPDNIKNTLTYRYDLILTEKDFIPTLTDDIRICAVCEKWTPPDDCVRCDRCGKYFHTGCPDPPVENKPNKKGWAWFCGPCSKDHREEVEQLGAQNVFRGIKGKPAKALTKNQKAKQDEKAKAKQQSSFNGGGAASTKYWKKWPYRYFGSYTTAEDTIDPDDMIYAIARPRMGPKYQATSIPQLGQFQYNDTDLPERGAFNTVQAMACVTTNDIEAGQLDNIMMQVLNSDRQLPAHPYSVAVLDEVLRTITFSSPNKVLTFEHIFHRDTTMTYPWKEQDVRLYDTTWTPEERLLFEKALQDGIDQHGQPGDLKIAQEYVATKTRAEIVRYYGLWKNELLGDKVKESQSGAHKEAHKSFLGQPTILSSANAEGQADYDSDTGSEADVPRGVKPICAVCKSRASEKWWKGPSVLPGDHLLCNNCSVGWRKYNDPRVQRAIEEGQSRVASDRNDGERAGGRRAKAVASKPVSPAPGKRGTNTPPAKAVTKPHIPRFCVCCKTTGPADTIARCQYCLLTVHPACGGFPPEEFVEPWTCDICANEKAPESRVTYHCLLCPIPDAKRRQTLESTPEPTYCRAMKPTEGRGWVHIMCAIFTPEVYFTDARHMKLAEGISMVPQHRWKSTCAVCNVSGHGACVKCADCSNEFHLSCAWLAGCTFGFEIQPVKVSRRDQHPVVPFKKETGAMNALVWCNAHDKSGRTIYSLGELDAKTGLTALQVFCRTYKQIPLETSFALLRKAQRLDQLMGAKPDLNVPMIMPKISKCRRCGSTNSPFYYPDLPEIKTDTDMDIDEQDAEENLLCHACYSKKIKAPERSEMGDDWEDESSDYDDEEW</sequence>
<evidence type="ECO:0000259" key="7">
    <source>
        <dbReference type="PROSITE" id="PS51038"/>
    </source>
</evidence>
<dbReference type="GO" id="GO:0036205">
    <property type="term" value="P:histone catabolic process"/>
    <property type="evidence" value="ECO:0007669"/>
    <property type="project" value="TreeGrafter"/>
</dbReference>
<evidence type="ECO:0000256" key="1">
    <source>
        <dbReference type="ARBA" id="ARBA00022723"/>
    </source>
</evidence>
<dbReference type="InterPro" id="IPR034732">
    <property type="entry name" value="EPHD"/>
</dbReference>
<dbReference type="Gene3D" id="3.30.40.10">
    <property type="entry name" value="Zinc/RING finger domain, C3HC4 (zinc finger)"/>
    <property type="match status" value="2"/>
</dbReference>
<dbReference type="InterPro" id="IPR019787">
    <property type="entry name" value="Znf_PHD-finger"/>
</dbReference>
<dbReference type="GO" id="GO:0006355">
    <property type="term" value="P:regulation of DNA-templated transcription"/>
    <property type="evidence" value="ECO:0007669"/>
    <property type="project" value="InterPro"/>
</dbReference>